<evidence type="ECO:0008006" key="3">
    <source>
        <dbReference type="Google" id="ProtNLM"/>
    </source>
</evidence>
<protein>
    <recommendedName>
        <fullName evidence="3">Transposase</fullName>
    </recommendedName>
</protein>
<name>A0A919BS03_9GAMM</name>
<evidence type="ECO:0000313" key="1">
    <source>
        <dbReference type="EMBL" id="GHG06216.1"/>
    </source>
</evidence>
<keyword evidence="2" id="KW-1185">Reference proteome</keyword>
<dbReference type="EMBL" id="BNCK01000012">
    <property type="protein sequence ID" value="GHG06216.1"/>
    <property type="molecule type" value="Genomic_DNA"/>
</dbReference>
<sequence>MSRIKAIGINLAKSVFSIHGVDVHDKCKIRKTIKRNKLLAEIPTMYYRYKLSWVSRLISIDFAD</sequence>
<comment type="caution">
    <text evidence="1">The sequence shown here is derived from an EMBL/GenBank/DDBJ whole genome shotgun (WGS) entry which is preliminary data.</text>
</comment>
<organism evidence="1 2">
    <name type="scientific">Thalassotalea marina</name>
    <dbReference type="NCBI Taxonomy" id="1673741"/>
    <lineage>
        <taxon>Bacteria</taxon>
        <taxon>Pseudomonadati</taxon>
        <taxon>Pseudomonadota</taxon>
        <taxon>Gammaproteobacteria</taxon>
        <taxon>Alteromonadales</taxon>
        <taxon>Colwelliaceae</taxon>
        <taxon>Thalassotalea</taxon>
    </lineage>
</organism>
<dbReference type="AlphaFoldDB" id="A0A919BS03"/>
<evidence type="ECO:0000313" key="2">
    <source>
        <dbReference type="Proteomes" id="UP000623842"/>
    </source>
</evidence>
<dbReference type="Proteomes" id="UP000623842">
    <property type="component" value="Unassembled WGS sequence"/>
</dbReference>
<accession>A0A919BS03</accession>
<proteinExistence type="predicted"/>
<gene>
    <name evidence="1" type="ORF">GCM10017161_39830</name>
</gene>
<reference evidence="1" key="2">
    <citation type="submission" date="2020-09" db="EMBL/GenBank/DDBJ databases">
        <authorList>
            <person name="Sun Q."/>
            <person name="Kim S."/>
        </authorList>
    </citation>
    <scope>NUCLEOTIDE SEQUENCE</scope>
    <source>
        <strain evidence="1">KCTC 42731</strain>
    </source>
</reference>
<reference evidence="1" key="1">
    <citation type="journal article" date="2014" name="Int. J. Syst. Evol. Microbiol.">
        <title>Complete genome sequence of Corynebacterium casei LMG S-19264T (=DSM 44701T), isolated from a smear-ripened cheese.</title>
        <authorList>
            <consortium name="US DOE Joint Genome Institute (JGI-PGF)"/>
            <person name="Walter F."/>
            <person name="Albersmeier A."/>
            <person name="Kalinowski J."/>
            <person name="Ruckert C."/>
        </authorList>
    </citation>
    <scope>NUCLEOTIDE SEQUENCE</scope>
    <source>
        <strain evidence="1">KCTC 42731</strain>
    </source>
</reference>